<sequence>MIMKIKDIREFNEKELDSKLHELQNELFGLRMKMKTTDITNNAQFRNIRKDISRILTIQNERINKQEK</sequence>
<keyword evidence="3 5" id="KW-0687">Ribonucleoprotein</keyword>
<keyword evidence="2 5" id="KW-0689">Ribosomal protein</keyword>
<evidence type="ECO:0000313" key="6">
    <source>
        <dbReference type="EMBL" id="HAV91568.1"/>
    </source>
</evidence>
<dbReference type="InterPro" id="IPR050063">
    <property type="entry name" value="Ribosomal_protein_uL29"/>
</dbReference>
<protein>
    <recommendedName>
        <fullName evidence="4 5">Large ribosomal subunit protein uL29</fullName>
    </recommendedName>
</protein>
<dbReference type="InterPro" id="IPR036049">
    <property type="entry name" value="Ribosomal_uL29_sf"/>
</dbReference>
<dbReference type="GO" id="GO:0003735">
    <property type="term" value="F:structural constituent of ribosome"/>
    <property type="evidence" value="ECO:0007669"/>
    <property type="project" value="InterPro"/>
</dbReference>
<organism evidence="6 7">
    <name type="scientific">candidate division WOR-3 bacterium</name>
    <dbReference type="NCBI Taxonomy" id="2052148"/>
    <lineage>
        <taxon>Bacteria</taxon>
        <taxon>Bacteria division WOR-3</taxon>
    </lineage>
</organism>
<comment type="caution">
    <text evidence="6">The sequence shown here is derived from an EMBL/GenBank/DDBJ whole genome shotgun (WGS) entry which is preliminary data.</text>
</comment>
<evidence type="ECO:0000256" key="2">
    <source>
        <dbReference type="ARBA" id="ARBA00022980"/>
    </source>
</evidence>
<dbReference type="Proteomes" id="UP000264062">
    <property type="component" value="Unassembled WGS sequence"/>
</dbReference>
<reference evidence="6 7" key="1">
    <citation type="journal article" date="2018" name="Nat. Biotechnol.">
        <title>A standardized bacterial taxonomy based on genome phylogeny substantially revises the tree of life.</title>
        <authorList>
            <person name="Parks D.H."/>
            <person name="Chuvochina M."/>
            <person name="Waite D.W."/>
            <person name="Rinke C."/>
            <person name="Skarshewski A."/>
            <person name="Chaumeil P.A."/>
            <person name="Hugenholtz P."/>
        </authorList>
    </citation>
    <scope>NUCLEOTIDE SEQUENCE [LARGE SCALE GENOMIC DNA]</scope>
    <source>
        <strain evidence="6">UBA9956</strain>
    </source>
</reference>
<dbReference type="PANTHER" id="PTHR10916:SF0">
    <property type="entry name" value="LARGE RIBOSOMAL SUBUNIT PROTEIN UL29C"/>
    <property type="match status" value="1"/>
</dbReference>
<dbReference type="AlphaFoldDB" id="A0A350H7Q2"/>
<comment type="similarity">
    <text evidence="1 5">Belongs to the universal ribosomal protein uL29 family.</text>
</comment>
<evidence type="ECO:0000256" key="3">
    <source>
        <dbReference type="ARBA" id="ARBA00023274"/>
    </source>
</evidence>
<dbReference type="NCBIfam" id="TIGR00012">
    <property type="entry name" value="L29"/>
    <property type="match status" value="1"/>
</dbReference>
<gene>
    <name evidence="5" type="primary">rpmC</name>
    <name evidence="6" type="ORF">DCW38_00040</name>
</gene>
<evidence type="ECO:0000256" key="1">
    <source>
        <dbReference type="ARBA" id="ARBA00009254"/>
    </source>
</evidence>
<dbReference type="FunFam" id="1.10.287.310:FF:000001">
    <property type="entry name" value="50S ribosomal protein L29"/>
    <property type="match status" value="1"/>
</dbReference>
<dbReference type="PANTHER" id="PTHR10916">
    <property type="entry name" value="60S RIBOSOMAL PROTEIN L35/50S RIBOSOMAL PROTEIN L29"/>
    <property type="match status" value="1"/>
</dbReference>
<dbReference type="Pfam" id="PF00831">
    <property type="entry name" value="Ribosomal_L29"/>
    <property type="match status" value="1"/>
</dbReference>
<dbReference type="GO" id="GO:0006412">
    <property type="term" value="P:translation"/>
    <property type="evidence" value="ECO:0007669"/>
    <property type="project" value="UniProtKB-UniRule"/>
</dbReference>
<proteinExistence type="inferred from homology"/>
<dbReference type="CDD" id="cd00427">
    <property type="entry name" value="Ribosomal_L29_HIP"/>
    <property type="match status" value="1"/>
</dbReference>
<name>A0A350H7Q2_UNCW3</name>
<accession>A0A350H7Q2</accession>
<evidence type="ECO:0000256" key="5">
    <source>
        <dbReference type="HAMAP-Rule" id="MF_00374"/>
    </source>
</evidence>
<dbReference type="EMBL" id="DMZY01000002">
    <property type="protein sequence ID" value="HAV91568.1"/>
    <property type="molecule type" value="Genomic_DNA"/>
</dbReference>
<dbReference type="InterPro" id="IPR001854">
    <property type="entry name" value="Ribosomal_uL29"/>
</dbReference>
<evidence type="ECO:0000313" key="7">
    <source>
        <dbReference type="Proteomes" id="UP000264062"/>
    </source>
</evidence>
<dbReference type="SUPFAM" id="SSF46561">
    <property type="entry name" value="Ribosomal protein L29 (L29p)"/>
    <property type="match status" value="1"/>
</dbReference>
<evidence type="ECO:0000256" key="4">
    <source>
        <dbReference type="ARBA" id="ARBA00035204"/>
    </source>
</evidence>
<dbReference type="HAMAP" id="MF_00374">
    <property type="entry name" value="Ribosomal_uL29"/>
    <property type="match status" value="1"/>
</dbReference>
<dbReference type="Gene3D" id="1.10.287.310">
    <property type="match status" value="1"/>
</dbReference>
<dbReference type="GO" id="GO:0022625">
    <property type="term" value="C:cytosolic large ribosomal subunit"/>
    <property type="evidence" value="ECO:0007669"/>
    <property type="project" value="TreeGrafter"/>
</dbReference>